<dbReference type="PANTHER" id="PTHR23129">
    <property type="entry name" value="ACYL-COENZYME A DIPHOSPHATASE FITM2"/>
    <property type="match status" value="1"/>
</dbReference>
<protein>
    <recommendedName>
        <fullName evidence="11">Phosphatidic acid phosphatase type 2/haloperoxidase domain-containing protein</fullName>
    </recommendedName>
</protein>
<dbReference type="GO" id="GO:0005789">
    <property type="term" value="C:endoplasmic reticulum membrane"/>
    <property type="evidence" value="ECO:0007669"/>
    <property type="project" value="UniProtKB-SubCell"/>
</dbReference>
<keyword evidence="10" id="KW-1185">Reference proteome</keyword>
<evidence type="ECO:0000256" key="6">
    <source>
        <dbReference type="ARBA" id="ARBA00023098"/>
    </source>
</evidence>
<keyword evidence="3" id="KW-0378">Hydrolase</keyword>
<accession>A0A1E4TKP8</accession>
<keyword evidence="4" id="KW-0256">Endoplasmic reticulum</keyword>
<feature type="transmembrane region" description="Helical" evidence="8">
    <location>
        <begin position="224"/>
        <end position="240"/>
    </location>
</feature>
<evidence type="ECO:0000256" key="7">
    <source>
        <dbReference type="ARBA" id="ARBA00023136"/>
    </source>
</evidence>
<evidence type="ECO:0000256" key="1">
    <source>
        <dbReference type="ARBA" id="ARBA00004477"/>
    </source>
</evidence>
<evidence type="ECO:0000313" key="10">
    <source>
        <dbReference type="Proteomes" id="UP000095023"/>
    </source>
</evidence>
<dbReference type="GO" id="GO:0019915">
    <property type="term" value="P:lipid storage"/>
    <property type="evidence" value="ECO:0007669"/>
    <property type="project" value="InterPro"/>
</dbReference>
<dbReference type="PANTHER" id="PTHR23129:SF0">
    <property type="entry name" value="ACYL-COENZYME A DIPHOSPHATASE FITM2"/>
    <property type="match status" value="1"/>
</dbReference>
<evidence type="ECO:0000313" key="9">
    <source>
        <dbReference type="EMBL" id="ODV92323.1"/>
    </source>
</evidence>
<evidence type="ECO:0000256" key="4">
    <source>
        <dbReference type="ARBA" id="ARBA00022824"/>
    </source>
</evidence>
<feature type="transmembrane region" description="Helical" evidence="8">
    <location>
        <begin position="195"/>
        <end position="217"/>
    </location>
</feature>
<evidence type="ECO:0000256" key="8">
    <source>
        <dbReference type="SAM" id="Phobius"/>
    </source>
</evidence>
<dbReference type="EMBL" id="KV453841">
    <property type="protein sequence ID" value="ODV92323.1"/>
    <property type="molecule type" value="Genomic_DNA"/>
</dbReference>
<dbReference type="Proteomes" id="UP000095023">
    <property type="component" value="Unassembled WGS sequence"/>
</dbReference>
<keyword evidence="5 8" id="KW-1133">Transmembrane helix</keyword>
<sequence>MSSKTTTRMRSSLGPRQFASEIIATVIVLIGTTLCELGAVQDSYYANKKNILNVYVVKIGWLWTTIAFALIVLRQTQRNGKFATKETYTSILRYALATGWWYLFTQWFFGPPLMDRVFLGTGGYCAHYLTPDQTLFHPVSGEIILSSAVCRSSKGLWRNGHDPSGHVFLLTQAGTLLWHELQPTMTLAELKSSTLLKSVFTILIVFWWMLLTTTLYYHTVLEKISGLFFGLIFSSVYVLVP</sequence>
<evidence type="ECO:0000256" key="5">
    <source>
        <dbReference type="ARBA" id="ARBA00022989"/>
    </source>
</evidence>
<dbReference type="Pfam" id="PF10261">
    <property type="entry name" value="FIT"/>
    <property type="match status" value="2"/>
</dbReference>
<organism evidence="9 10">
    <name type="scientific">Tortispora caseinolytica NRRL Y-17796</name>
    <dbReference type="NCBI Taxonomy" id="767744"/>
    <lineage>
        <taxon>Eukaryota</taxon>
        <taxon>Fungi</taxon>
        <taxon>Dikarya</taxon>
        <taxon>Ascomycota</taxon>
        <taxon>Saccharomycotina</taxon>
        <taxon>Trigonopsidomycetes</taxon>
        <taxon>Trigonopsidales</taxon>
        <taxon>Trigonopsidaceae</taxon>
        <taxon>Tortispora</taxon>
    </lineage>
</organism>
<keyword evidence="6" id="KW-0443">Lipid metabolism</keyword>
<dbReference type="GO" id="GO:0034389">
    <property type="term" value="P:lipid droplet organization"/>
    <property type="evidence" value="ECO:0007669"/>
    <property type="project" value="TreeGrafter"/>
</dbReference>
<proteinExistence type="predicted"/>
<dbReference type="GO" id="GO:0008654">
    <property type="term" value="P:phospholipid biosynthetic process"/>
    <property type="evidence" value="ECO:0007669"/>
    <property type="project" value="TreeGrafter"/>
</dbReference>
<evidence type="ECO:0000256" key="3">
    <source>
        <dbReference type="ARBA" id="ARBA00022801"/>
    </source>
</evidence>
<comment type="subcellular location">
    <subcellularLocation>
        <location evidence="1">Endoplasmic reticulum membrane</location>
        <topology evidence="1">Multi-pass membrane protein</topology>
    </subcellularLocation>
</comment>
<evidence type="ECO:0000256" key="2">
    <source>
        <dbReference type="ARBA" id="ARBA00022692"/>
    </source>
</evidence>
<name>A0A1E4TKP8_9ASCO</name>
<dbReference type="GO" id="GO:0010945">
    <property type="term" value="F:coenzyme A diphosphatase activity"/>
    <property type="evidence" value="ECO:0007669"/>
    <property type="project" value="InterPro"/>
</dbReference>
<dbReference type="OrthoDB" id="5579088at2759"/>
<keyword evidence="7 8" id="KW-0472">Membrane</keyword>
<dbReference type="AlphaFoldDB" id="A0A1E4TKP8"/>
<feature type="transmembrane region" description="Helical" evidence="8">
    <location>
        <begin position="52"/>
        <end position="71"/>
    </location>
</feature>
<gene>
    <name evidence="9" type="ORF">CANCADRAFT_908</name>
</gene>
<reference evidence="10" key="1">
    <citation type="submission" date="2016-02" db="EMBL/GenBank/DDBJ databases">
        <title>Comparative genomics of biotechnologically important yeasts.</title>
        <authorList>
            <consortium name="DOE Joint Genome Institute"/>
            <person name="Riley R."/>
            <person name="Haridas S."/>
            <person name="Wolfe K.H."/>
            <person name="Lopes M.R."/>
            <person name="Hittinger C.T."/>
            <person name="Goker M."/>
            <person name="Salamov A."/>
            <person name="Wisecaver J."/>
            <person name="Long T.M."/>
            <person name="Aerts A.L."/>
            <person name="Barry K."/>
            <person name="Choi C."/>
            <person name="Clum A."/>
            <person name="Coughlan A.Y."/>
            <person name="Deshpande S."/>
            <person name="Douglass A.P."/>
            <person name="Hanson S.J."/>
            <person name="Klenk H.-P."/>
            <person name="Labutti K."/>
            <person name="Lapidus A."/>
            <person name="Lindquist E."/>
            <person name="Lipzen A."/>
            <person name="Meier-Kolthoff J.P."/>
            <person name="Ohm R.A."/>
            <person name="Otillar R.P."/>
            <person name="Pangilinan J."/>
            <person name="Peng Y."/>
            <person name="Rokas A."/>
            <person name="Rosa C.A."/>
            <person name="Scheuner C."/>
            <person name="Sibirny A.A."/>
            <person name="Slot J.C."/>
            <person name="Stielow J.B."/>
            <person name="Sun H."/>
            <person name="Kurtzman C.P."/>
            <person name="Blackwell M."/>
            <person name="Jeffries T.W."/>
            <person name="Grigoriev I.V."/>
        </authorList>
    </citation>
    <scope>NUCLEOTIDE SEQUENCE [LARGE SCALE GENOMIC DNA]</scope>
    <source>
        <strain evidence="10">NRRL Y-17796</strain>
    </source>
</reference>
<keyword evidence="2 8" id="KW-0812">Transmembrane</keyword>
<dbReference type="InterPro" id="IPR019388">
    <property type="entry name" value="FIT"/>
</dbReference>
<evidence type="ECO:0008006" key="11">
    <source>
        <dbReference type="Google" id="ProtNLM"/>
    </source>
</evidence>
<feature type="transmembrane region" description="Helical" evidence="8">
    <location>
        <begin position="21"/>
        <end position="40"/>
    </location>
</feature>
<feature type="transmembrane region" description="Helical" evidence="8">
    <location>
        <begin position="91"/>
        <end position="109"/>
    </location>
</feature>